<dbReference type="Proteomes" id="UP001233999">
    <property type="component" value="Unassembled WGS sequence"/>
</dbReference>
<dbReference type="GO" id="GO:0000176">
    <property type="term" value="C:nuclear exosome (RNase complex)"/>
    <property type="evidence" value="ECO:0007669"/>
    <property type="project" value="TreeGrafter"/>
</dbReference>
<dbReference type="GO" id="GO:0071035">
    <property type="term" value="P:nuclear polyadenylation-dependent rRNA catabolic process"/>
    <property type="evidence" value="ECO:0007669"/>
    <property type="project" value="TreeGrafter"/>
</dbReference>
<dbReference type="PANTHER" id="PTHR11097">
    <property type="entry name" value="EXOSOME COMPLEX EXONUCLEASE RIBOSOMAL RNA PROCESSING PROTEIN"/>
    <property type="match status" value="1"/>
</dbReference>
<comment type="similarity">
    <text evidence="3">Belongs to the RNase PH family.</text>
</comment>
<evidence type="ECO:0000256" key="1">
    <source>
        <dbReference type="ARBA" id="ARBA00004123"/>
    </source>
</evidence>
<dbReference type="GO" id="GO:0034475">
    <property type="term" value="P:U4 snRNA 3'-end processing"/>
    <property type="evidence" value="ECO:0007669"/>
    <property type="project" value="TreeGrafter"/>
</dbReference>
<dbReference type="EMBL" id="JASPKZ010007290">
    <property type="protein sequence ID" value="KAJ9585222.1"/>
    <property type="molecule type" value="Genomic_DNA"/>
</dbReference>
<evidence type="ECO:0000256" key="2">
    <source>
        <dbReference type="ARBA" id="ARBA00004496"/>
    </source>
</evidence>
<dbReference type="GO" id="GO:0071028">
    <property type="term" value="P:nuclear mRNA surveillance"/>
    <property type="evidence" value="ECO:0007669"/>
    <property type="project" value="TreeGrafter"/>
</dbReference>
<sequence>MAQVTCEVQQPKATRPNEGLLFLNLELSPMGAPHFEPGRQSELGVQLNRLLEKCIKDSRCVDLESLCITAEEKVWALRVDINVLNHEGNLVDAASIAALTALCHFRRPDVTMAGELIVVHDPSERDPIPITLHHHPVCVTYAIFNKGEQVVADPTGIEERVSESQIVFGMNAYRELCGLHLGGSALSTSDIVLITASRAANRAAEVVETMKEALQEDSAARAEGKPIGFAEHTSNGKILALVHDRLSLQLDTYRIRRDADTLVTERRNAAVLCLKKHRSMSQSPENLMEEDAANVVSICKGSAELIPKEESNTTIDKKWNIKEEEEESEEDMSDIEIVKEVSFEDRLKEVVNIELSGDSEEEETVELRADVVSMDSKKKERTWYPMQKW</sequence>
<dbReference type="SUPFAM" id="SSF54211">
    <property type="entry name" value="Ribosomal protein S5 domain 2-like"/>
    <property type="match status" value="1"/>
</dbReference>
<reference evidence="11" key="1">
    <citation type="journal article" date="2023" name="IScience">
        <title>Live-bearing cockroach genome reveals convergent evolutionary mechanisms linked to viviparity in insects and beyond.</title>
        <authorList>
            <person name="Fouks B."/>
            <person name="Harrison M.C."/>
            <person name="Mikhailova A.A."/>
            <person name="Marchal E."/>
            <person name="English S."/>
            <person name="Carruthers M."/>
            <person name="Jennings E.C."/>
            <person name="Chiamaka E.L."/>
            <person name="Frigard R.A."/>
            <person name="Pippel M."/>
            <person name="Attardo G.M."/>
            <person name="Benoit J.B."/>
            <person name="Bornberg-Bauer E."/>
            <person name="Tobe S.S."/>
        </authorList>
    </citation>
    <scope>NUCLEOTIDE SEQUENCE</scope>
    <source>
        <strain evidence="11">Stay&amp;Tobe</strain>
    </source>
</reference>
<dbReference type="InterPro" id="IPR001247">
    <property type="entry name" value="ExoRNase_PH_dom1"/>
</dbReference>
<name>A0AAD8ECY4_DIPPU</name>
<protein>
    <recommendedName>
        <fullName evidence="4">Exosome complex component RRP45</fullName>
    </recommendedName>
    <alternativeName>
        <fullName evidence="8">Exosome component 9</fullName>
    </alternativeName>
</protein>
<dbReference type="InterPro" id="IPR027408">
    <property type="entry name" value="PNPase/RNase_PH_dom_sf"/>
</dbReference>
<dbReference type="GO" id="GO:0000467">
    <property type="term" value="P:exonucleolytic trimming to generate mature 3'-end of 5.8S rRNA from tricistronic rRNA transcript (SSU-rRNA, 5.8S rRNA, LSU-rRNA)"/>
    <property type="evidence" value="ECO:0007669"/>
    <property type="project" value="TreeGrafter"/>
</dbReference>
<evidence type="ECO:0000256" key="3">
    <source>
        <dbReference type="ARBA" id="ARBA00006678"/>
    </source>
</evidence>
<evidence type="ECO:0000256" key="5">
    <source>
        <dbReference type="ARBA" id="ARBA00022490"/>
    </source>
</evidence>
<dbReference type="GO" id="GO:0034473">
    <property type="term" value="P:U1 snRNA 3'-end processing"/>
    <property type="evidence" value="ECO:0007669"/>
    <property type="project" value="TreeGrafter"/>
</dbReference>
<keyword evidence="12" id="KW-1185">Reference proteome</keyword>
<dbReference type="InterPro" id="IPR036345">
    <property type="entry name" value="ExoRNase_PH_dom2_sf"/>
</dbReference>
<dbReference type="InterPro" id="IPR050590">
    <property type="entry name" value="Exosome_comp_Rrp42_subfam"/>
</dbReference>
<evidence type="ECO:0000256" key="8">
    <source>
        <dbReference type="ARBA" id="ARBA00032660"/>
    </source>
</evidence>
<gene>
    <name evidence="11" type="ORF">L9F63_002985</name>
</gene>
<comment type="caution">
    <text evidence="11">The sequence shown here is derived from an EMBL/GenBank/DDBJ whole genome shotgun (WGS) entry which is preliminary data.</text>
</comment>
<comment type="subcellular location">
    <subcellularLocation>
        <location evidence="2">Cytoplasm</location>
    </subcellularLocation>
    <subcellularLocation>
        <location evidence="1">Nucleus</location>
    </subcellularLocation>
</comment>
<evidence type="ECO:0000256" key="6">
    <source>
        <dbReference type="ARBA" id="ARBA00022884"/>
    </source>
</evidence>
<dbReference type="AlphaFoldDB" id="A0AAD8ECY4"/>
<organism evidence="11 12">
    <name type="scientific">Diploptera punctata</name>
    <name type="common">Pacific beetle cockroach</name>
    <dbReference type="NCBI Taxonomy" id="6984"/>
    <lineage>
        <taxon>Eukaryota</taxon>
        <taxon>Metazoa</taxon>
        <taxon>Ecdysozoa</taxon>
        <taxon>Arthropoda</taxon>
        <taxon>Hexapoda</taxon>
        <taxon>Insecta</taxon>
        <taxon>Pterygota</taxon>
        <taxon>Neoptera</taxon>
        <taxon>Polyneoptera</taxon>
        <taxon>Dictyoptera</taxon>
        <taxon>Blattodea</taxon>
        <taxon>Blaberoidea</taxon>
        <taxon>Blaberidae</taxon>
        <taxon>Diplopterinae</taxon>
        <taxon>Diploptera</taxon>
    </lineage>
</organism>
<dbReference type="InterPro" id="IPR033100">
    <property type="entry name" value="Rrp45"/>
</dbReference>
<keyword evidence="7" id="KW-0539">Nucleus</keyword>
<evidence type="ECO:0000313" key="12">
    <source>
        <dbReference type="Proteomes" id="UP001233999"/>
    </source>
</evidence>
<evidence type="ECO:0000259" key="9">
    <source>
        <dbReference type="Pfam" id="PF01138"/>
    </source>
</evidence>
<dbReference type="InterPro" id="IPR015847">
    <property type="entry name" value="ExoRNase_PH_dom2"/>
</dbReference>
<dbReference type="GO" id="GO:0035925">
    <property type="term" value="F:mRNA 3'-UTR AU-rich region binding"/>
    <property type="evidence" value="ECO:0007669"/>
    <property type="project" value="TreeGrafter"/>
</dbReference>
<dbReference type="Pfam" id="PF03725">
    <property type="entry name" value="RNase_PH_C"/>
    <property type="match status" value="1"/>
</dbReference>
<dbReference type="GO" id="GO:0071038">
    <property type="term" value="P:TRAMP-dependent tRNA surveillance pathway"/>
    <property type="evidence" value="ECO:0007669"/>
    <property type="project" value="TreeGrafter"/>
</dbReference>
<dbReference type="Gene3D" id="3.30.230.70">
    <property type="entry name" value="GHMP Kinase, N-terminal domain"/>
    <property type="match status" value="1"/>
</dbReference>
<feature type="domain" description="Exoribonuclease phosphorolytic" evidence="9">
    <location>
        <begin position="1"/>
        <end position="108"/>
    </location>
</feature>
<evidence type="ECO:0000259" key="10">
    <source>
        <dbReference type="Pfam" id="PF03725"/>
    </source>
</evidence>
<dbReference type="GO" id="GO:0016075">
    <property type="term" value="P:rRNA catabolic process"/>
    <property type="evidence" value="ECO:0007669"/>
    <property type="project" value="TreeGrafter"/>
</dbReference>
<dbReference type="GO" id="GO:0034476">
    <property type="term" value="P:U5 snRNA 3'-end processing"/>
    <property type="evidence" value="ECO:0007669"/>
    <property type="project" value="TreeGrafter"/>
</dbReference>
<feature type="domain" description="Exoribonuclease phosphorolytic" evidence="10">
    <location>
        <begin position="136"/>
        <end position="189"/>
    </location>
</feature>
<evidence type="ECO:0000256" key="4">
    <source>
        <dbReference type="ARBA" id="ARBA00019572"/>
    </source>
</evidence>
<accession>A0AAD8ECY4</accession>
<dbReference type="PANTHER" id="PTHR11097:SF14">
    <property type="entry name" value="EXOSOME COMPLEX COMPONENT RRP45"/>
    <property type="match status" value="1"/>
</dbReference>
<proteinExistence type="inferred from homology"/>
<reference evidence="11" key="2">
    <citation type="submission" date="2023-05" db="EMBL/GenBank/DDBJ databases">
        <authorList>
            <person name="Fouks B."/>
        </authorList>
    </citation>
    <scope>NUCLEOTIDE SEQUENCE</scope>
    <source>
        <strain evidence="11">Stay&amp;Tobe</strain>
        <tissue evidence="11">Testes</tissue>
    </source>
</reference>
<dbReference type="SUPFAM" id="SSF55666">
    <property type="entry name" value="Ribonuclease PH domain 2-like"/>
    <property type="match status" value="1"/>
</dbReference>
<keyword evidence="5" id="KW-0963">Cytoplasm</keyword>
<evidence type="ECO:0000256" key="7">
    <source>
        <dbReference type="ARBA" id="ARBA00023242"/>
    </source>
</evidence>
<dbReference type="Pfam" id="PF01138">
    <property type="entry name" value="RNase_PH"/>
    <property type="match status" value="1"/>
</dbReference>
<evidence type="ECO:0000313" key="11">
    <source>
        <dbReference type="EMBL" id="KAJ9585222.1"/>
    </source>
</evidence>
<keyword evidence="6" id="KW-0694">RNA-binding</keyword>
<dbReference type="InterPro" id="IPR020568">
    <property type="entry name" value="Ribosomal_Su5_D2-typ_SF"/>
</dbReference>
<dbReference type="GO" id="GO:0000177">
    <property type="term" value="C:cytoplasmic exosome (RNase complex)"/>
    <property type="evidence" value="ECO:0007669"/>
    <property type="project" value="TreeGrafter"/>
</dbReference>
<dbReference type="CDD" id="cd11368">
    <property type="entry name" value="RNase_PH_RRP45"/>
    <property type="match status" value="1"/>
</dbReference>